<feature type="transmembrane region" description="Helical" evidence="2">
    <location>
        <begin position="137"/>
        <end position="153"/>
    </location>
</feature>
<proteinExistence type="predicted"/>
<sequence>MRRAPLSTGVLVRRPARGATALRGGRVWRPTPYQVFGLLFWLVMSLAYWRVPQCCDAGLHAAVVERLKDRLLHPRHPMADLPGAGSPYYSPYTVAQGAFARVSGLTGWEVLRVAGPVNLLVLLTGVGRFTRALTPRPWAPVLGLAAMTLLWGTERAWWSGYPGLMSLTGNLGYPSTFAIGLTFWAWALTGTRTRDARRVRFVGPSGLRGHTGYAVLGALYGLILLVHPITAVAAVTGGAAFVLGGRRGRGAAVAVRWAVAVAAALLVAGSWPYYDVFALAGDRSVDAMHRRLYDGMPGHFWLALLGAPALWARSRRSARDPLVLMCVLDCLVVAFGFAAGHYTYGRILGLALVPFQFALAVELAAPRPWRTGRRVLGVLAAGGACVGFLTVQAGAVVPRSLDPVGFAQPPRWPAYDWAARYIGPGEVVVTDGYYAIHSLAGYGPNLAAPAWPDAALDERERLRRLADVRAYLSPGSTRAGRAVIVRRYGVRWLLLTRWHPVPEEAVVVAWSRRTGEVLARVGDHRSAPAAPAAARAPGAPGPRPPGAVAATR</sequence>
<reference evidence="4" key="1">
    <citation type="submission" date="2023-07" db="EMBL/GenBank/DDBJ databases">
        <title>Whole genome shotgun sequence of Streptomyces cacaoi subsp. asoensis NBRC 13813.</title>
        <authorList>
            <person name="Komaki H."/>
            <person name="Tamura T."/>
        </authorList>
    </citation>
    <scope>NUCLEOTIDE SEQUENCE [LARGE SCALE GENOMIC DNA]</scope>
    <source>
        <strain evidence="4">NBRC 13813</strain>
    </source>
</reference>
<evidence type="ECO:0000313" key="4">
    <source>
        <dbReference type="Proteomes" id="UP000649259"/>
    </source>
</evidence>
<evidence type="ECO:0008006" key="5">
    <source>
        <dbReference type="Google" id="ProtNLM"/>
    </source>
</evidence>
<comment type="caution">
    <text evidence="3">The sequence shown here is derived from an EMBL/GenBank/DDBJ whole genome shotgun (WGS) entry which is preliminary data.</text>
</comment>
<keyword evidence="2" id="KW-1133">Transmembrane helix</keyword>
<organism evidence="3 4">
    <name type="scientific">Streptomyces asoensis</name>
    <dbReference type="NCBI Taxonomy" id="249586"/>
    <lineage>
        <taxon>Bacteria</taxon>
        <taxon>Bacillati</taxon>
        <taxon>Actinomycetota</taxon>
        <taxon>Actinomycetes</taxon>
        <taxon>Kitasatosporales</taxon>
        <taxon>Streptomycetaceae</taxon>
        <taxon>Streptomyces</taxon>
    </lineage>
</organism>
<feature type="transmembrane region" description="Helical" evidence="2">
    <location>
        <begin position="173"/>
        <end position="191"/>
    </location>
</feature>
<keyword evidence="2" id="KW-0472">Membrane</keyword>
<feature type="transmembrane region" description="Helical" evidence="2">
    <location>
        <begin position="212"/>
        <end position="242"/>
    </location>
</feature>
<name>A0ABQ3RZV6_9ACTN</name>
<feature type="compositionally biased region" description="Low complexity" evidence="1">
    <location>
        <begin position="527"/>
        <end position="538"/>
    </location>
</feature>
<accession>A0ABQ3RZV6</accession>
<evidence type="ECO:0000313" key="3">
    <source>
        <dbReference type="EMBL" id="GHI61378.1"/>
    </source>
</evidence>
<dbReference type="Proteomes" id="UP000649259">
    <property type="component" value="Unassembled WGS sequence"/>
</dbReference>
<feature type="transmembrane region" description="Helical" evidence="2">
    <location>
        <begin position="254"/>
        <end position="274"/>
    </location>
</feature>
<dbReference type="EMBL" id="BNEB01000003">
    <property type="protein sequence ID" value="GHI61378.1"/>
    <property type="molecule type" value="Genomic_DNA"/>
</dbReference>
<feature type="region of interest" description="Disordered" evidence="1">
    <location>
        <begin position="523"/>
        <end position="552"/>
    </location>
</feature>
<evidence type="ECO:0000256" key="2">
    <source>
        <dbReference type="SAM" id="Phobius"/>
    </source>
</evidence>
<feature type="transmembrane region" description="Helical" evidence="2">
    <location>
        <begin position="377"/>
        <end position="397"/>
    </location>
</feature>
<gene>
    <name evidence="3" type="ORF">Saso_30280</name>
</gene>
<evidence type="ECO:0000256" key="1">
    <source>
        <dbReference type="SAM" id="MobiDB-lite"/>
    </source>
</evidence>
<feature type="transmembrane region" description="Helical" evidence="2">
    <location>
        <begin position="322"/>
        <end position="341"/>
    </location>
</feature>
<keyword evidence="2" id="KW-0812">Transmembrane</keyword>
<keyword evidence="4" id="KW-1185">Reference proteome</keyword>
<feature type="transmembrane region" description="Helical" evidence="2">
    <location>
        <begin position="347"/>
        <end position="365"/>
    </location>
</feature>
<protein>
    <recommendedName>
        <fullName evidence="5">Integral membrane protein</fullName>
    </recommendedName>
</protein>